<accession>A0ABT3XUG2</accession>
<dbReference type="PANTHER" id="PTHR35861">
    <property type="match status" value="1"/>
</dbReference>
<protein>
    <recommendedName>
        <fullName evidence="2">Tail sheath protein C-terminal domain-containing protein</fullName>
    </recommendedName>
</protein>
<evidence type="ECO:0000256" key="1">
    <source>
        <dbReference type="ARBA" id="ARBA00008005"/>
    </source>
</evidence>
<dbReference type="Pfam" id="PF17482">
    <property type="entry name" value="Phage_sheath_1C"/>
    <property type="match status" value="1"/>
</dbReference>
<dbReference type="PANTHER" id="PTHR35861:SF1">
    <property type="entry name" value="PHAGE TAIL SHEATH PROTEIN"/>
    <property type="match status" value="1"/>
</dbReference>
<sequence>MPNPTTPGVSVEEIRKFPNSISLIDTAIPTFIGYTELVPQGYDINNNTTNINNTTNENLKIGSLLEYEDKFGKAKKESLQLKDTKDKGITVVKPDVQFLMYYSLQMYFANGGGPCYIVSVGTYASASEGVELSSLKNGLHKIETLESIKEPILILFPDAVSLDETDFYDLYNYTINEKLELEEKNRFAILDTYYGNSTTSSNNLNTIGHFRAEVDSTSYAAAYFPHLKTILNYTFDETETDIVHTGLQQAGQDSAVFYAGEIAALEGLKTLASEEILSESADAFVLADLLSQAIAIAEEINETADDTTGHAVDAKSDLAEAIEEAKIVLDAIHNGIIDDFVMPKEFDGDAPIFSGEFEALRDAILNIKDEKGDADGIKLKDLESSNSALYNQIKKEIASLKVVLPPSSAMAGVYGRIDNTRGVWKSPANVSLNYVVAPTEKVSEEEQSGLNIDGTGKSINAIRTFTGKGILVWGARTLQGKDKNEDNTDNIWKYIHVRRYLDMLEQSINVALKTFIDEPTIPFTYLRAKTMLENFLNQQWMDGALAGSTPKEAYKVQVDATKDSITNDNILNATIEIALVRPAEFIVLQFSHKLQRS</sequence>
<evidence type="ECO:0000313" key="3">
    <source>
        <dbReference type="EMBL" id="MCX8525302.1"/>
    </source>
</evidence>
<organism evidence="3 4">
    <name type="scientific">Chryseobacterium formosus</name>
    <dbReference type="NCBI Taxonomy" id="1537363"/>
    <lineage>
        <taxon>Bacteria</taxon>
        <taxon>Pseudomonadati</taxon>
        <taxon>Bacteroidota</taxon>
        <taxon>Flavobacteriia</taxon>
        <taxon>Flavobacteriales</taxon>
        <taxon>Weeksellaceae</taxon>
        <taxon>Chryseobacterium group</taxon>
        <taxon>Chryseobacterium</taxon>
    </lineage>
</organism>
<comment type="similarity">
    <text evidence="1">Belongs to the myoviridae tail sheath protein family.</text>
</comment>
<name>A0ABT3XUG2_9FLAO</name>
<dbReference type="Gene3D" id="3.40.50.11780">
    <property type="match status" value="2"/>
</dbReference>
<feature type="domain" description="Tail sheath protein C-terminal" evidence="2">
    <location>
        <begin position="488"/>
        <end position="590"/>
    </location>
</feature>
<evidence type="ECO:0000259" key="2">
    <source>
        <dbReference type="Pfam" id="PF17482"/>
    </source>
</evidence>
<comment type="caution">
    <text evidence="3">The sequence shown here is derived from an EMBL/GenBank/DDBJ whole genome shotgun (WGS) entry which is preliminary data.</text>
</comment>
<dbReference type="InterPro" id="IPR020287">
    <property type="entry name" value="Tail_sheath_C"/>
</dbReference>
<proteinExistence type="inferred from homology"/>
<evidence type="ECO:0000313" key="4">
    <source>
        <dbReference type="Proteomes" id="UP001073122"/>
    </source>
</evidence>
<dbReference type="Proteomes" id="UP001073122">
    <property type="component" value="Unassembled WGS sequence"/>
</dbReference>
<dbReference type="RefSeq" id="WP_267266565.1">
    <property type="nucleotide sequence ID" value="NZ_JAOVZW010000019.1"/>
</dbReference>
<dbReference type="InterPro" id="IPR052042">
    <property type="entry name" value="Tail_sheath_structural"/>
</dbReference>
<dbReference type="EMBL" id="JAOVZW010000019">
    <property type="protein sequence ID" value="MCX8525302.1"/>
    <property type="molecule type" value="Genomic_DNA"/>
</dbReference>
<gene>
    <name evidence="3" type="ORF">OF897_15395</name>
</gene>
<reference evidence="3" key="1">
    <citation type="submission" date="2022-10" db="EMBL/GenBank/DDBJ databases">
        <title>Chryseobacterium sp. nov., a novel bacterial species.</title>
        <authorList>
            <person name="Cao Y."/>
        </authorList>
    </citation>
    <scope>NUCLEOTIDE SEQUENCE</scope>
    <source>
        <strain evidence="3">CCTCC AB2015118</strain>
    </source>
</reference>
<keyword evidence="4" id="KW-1185">Reference proteome</keyword>